<keyword evidence="6" id="KW-0067">ATP-binding</keyword>
<dbReference type="SUPFAM" id="SSF52540">
    <property type="entry name" value="P-loop containing nucleoside triphosphate hydrolases"/>
    <property type="match status" value="1"/>
</dbReference>
<dbReference type="InterPro" id="IPR036961">
    <property type="entry name" value="Kinesin_motor_dom_sf"/>
</dbReference>
<feature type="compositionally biased region" description="Polar residues" evidence="7">
    <location>
        <begin position="536"/>
        <end position="548"/>
    </location>
</feature>
<evidence type="ECO:0000256" key="7">
    <source>
        <dbReference type="SAM" id="MobiDB-lite"/>
    </source>
</evidence>
<dbReference type="InterPro" id="IPR027417">
    <property type="entry name" value="P-loop_NTPase"/>
</dbReference>
<name>A0ABR4BUF8_9HELO</name>
<keyword evidence="3" id="KW-0493">Microtubule</keyword>
<comment type="similarity">
    <text evidence="6">Belongs to the TRAFAC class myosin-kinesin ATPase superfamily. Kinesin family.</text>
</comment>
<reference evidence="9 10" key="1">
    <citation type="journal article" date="2024" name="Commun. Biol.">
        <title>Comparative genomic analysis of thermophilic fungi reveals convergent evolutionary adaptations and gene losses.</title>
        <authorList>
            <person name="Steindorff A.S."/>
            <person name="Aguilar-Pontes M.V."/>
            <person name="Robinson A.J."/>
            <person name="Andreopoulos B."/>
            <person name="LaButti K."/>
            <person name="Kuo A."/>
            <person name="Mondo S."/>
            <person name="Riley R."/>
            <person name="Otillar R."/>
            <person name="Haridas S."/>
            <person name="Lipzen A."/>
            <person name="Grimwood J."/>
            <person name="Schmutz J."/>
            <person name="Clum A."/>
            <person name="Reid I.D."/>
            <person name="Moisan M.C."/>
            <person name="Butler G."/>
            <person name="Nguyen T.T.M."/>
            <person name="Dewar K."/>
            <person name="Conant G."/>
            <person name="Drula E."/>
            <person name="Henrissat B."/>
            <person name="Hansel C."/>
            <person name="Singer S."/>
            <person name="Hutchinson M.I."/>
            <person name="de Vries R.P."/>
            <person name="Natvig D.O."/>
            <person name="Powell A.J."/>
            <person name="Tsang A."/>
            <person name="Grigoriev I.V."/>
        </authorList>
    </citation>
    <scope>NUCLEOTIDE SEQUENCE [LARGE SCALE GENOMIC DNA]</scope>
    <source>
        <strain evidence="9 10">CBS 494.80</strain>
    </source>
</reference>
<organism evidence="9 10">
    <name type="scientific">Oculimacula yallundae</name>
    <dbReference type="NCBI Taxonomy" id="86028"/>
    <lineage>
        <taxon>Eukaryota</taxon>
        <taxon>Fungi</taxon>
        <taxon>Dikarya</taxon>
        <taxon>Ascomycota</taxon>
        <taxon>Pezizomycotina</taxon>
        <taxon>Leotiomycetes</taxon>
        <taxon>Helotiales</taxon>
        <taxon>Ploettnerulaceae</taxon>
        <taxon>Oculimacula</taxon>
    </lineage>
</organism>
<dbReference type="SMART" id="SM00129">
    <property type="entry name" value="KISc"/>
    <property type="match status" value="1"/>
</dbReference>
<comment type="caution">
    <text evidence="9">The sequence shown here is derived from an EMBL/GenBank/DDBJ whole genome shotgun (WGS) entry which is preliminary data.</text>
</comment>
<evidence type="ECO:0000256" key="2">
    <source>
        <dbReference type="ARBA" id="ARBA00022490"/>
    </source>
</evidence>
<dbReference type="PANTHER" id="PTHR47971">
    <property type="entry name" value="KINESIN-RELATED PROTEIN 6"/>
    <property type="match status" value="1"/>
</dbReference>
<dbReference type="Pfam" id="PF00225">
    <property type="entry name" value="Kinesin"/>
    <property type="match status" value="1"/>
</dbReference>
<sequence length="604" mass="66736">MEALLLSNKSSYLSQIATFEGSLVPLANKGAKPAPGETLSDSDTIIGARIRPLSEHDIGLGHVPSVYAREEGGFADVHDLRVKVRGPPAIATSSFQFDRLYGPESTSDQIYDELCGPLVPWAWGGGVSTLFAYGQTGSGKTFTLDALERRAATDLFGGLEGDRDIYVSVFDLAGNVASDLLNDRRKISVLQDSFGESQLVGALEPKVSSADELIELIERSMTFRKSAPTLRNDSSSRTHAVCRIRIVNKDVSETPDGLLFLIDLAGSEAATDMKDHSADRMKESREINTSLSTLKDCIRGRTLWYMEEAQVGVKSKPVHIPYRNSTLTKVLKHVFDTKGYRHCKTSVVACVSPNIVDTGPTKNTFRYAEMLRIPVPAFKQPPYKVDMPSTWTSTALRSWIDDNSGDPPVDSSLLAPIETGIQICRLPKGEFVSRCLKTPGVAEQQARAFYDKIWRLHIDSRKALEKPKAKAVQSKPSAVSQDVVEASSKDSNVPFQKRLRPGMFIEREKAPQYLKKFMIMCPVGAFSSDEDKDKNTIPTAGQTSPQESQTEDVRKFVCALVLPSPMADAYELDVTKLFEIAVDEMEKELLMEYDAASRCYYMTL</sequence>
<evidence type="ECO:0000256" key="4">
    <source>
        <dbReference type="ARBA" id="ARBA00023175"/>
    </source>
</evidence>
<evidence type="ECO:0000313" key="9">
    <source>
        <dbReference type="EMBL" id="KAL2061256.1"/>
    </source>
</evidence>
<feature type="domain" description="Kinesin motor" evidence="8">
    <location>
        <begin position="43"/>
        <end position="374"/>
    </location>
</feature>
<accession>A0ABR4BUF8</accession>
<evidence type="ECO:0000256" key="6">
    <source>
        <dbReference type="PROSITE-ProRule" id="PRU00283"/>
    </source>
</evidence>
<keyword evidence="5" id="KW-0206">Cytoskeleton</keyword>
<gene>
    <name evidence="9" type="ORF">VTL71DRAFT_7529</name>
</gene>
<evidence type="ECO:0000259" key="8">
    <source>
        <dbReference type="PROSITE" id="PS50067"/>
    </source>
</evidence>
<keyword evidence="6" id="KW-0547">Nucleotide-binding</keyword>
<dbReference type="PRINTS" id="PR00380">
    <property type="entry name" value="KINESINHEAVY"/>
</dbReference>
<keyword evidence="10" id="KW-1185">Reference proteome</keyword>
<keyword evidence="2" id="KW-0963">Cytoplasm</keyword>
<feature type="region of interest" description="Disordered" evidence="7">
    <location>
        <begin position="530"/>
        <end position="549"/>
    </location>
</feature>
<evidence type="ECO:0000256" key="1">
    <source>
        <dbReference type="ARBA" id="ARBA00004245"/>
    </source>
</evidence>
<evidence type="ECO:0000256" key="5">
    <source>
        <dbReference type="ARBA" id="ARBA00023212"/>
    </source>
</evidence>
<dbReference type="Gene3D" id="3.40.850.10">
    <property type="entry name" value="Kinesin motor domain"/>
    <property type="match status" value="1"/>
</dbReference>
<protein>
    <recommendedName>
        <fullName evidence="8">Kinesin motor domain-containing protein</fullName>
    </recommendedName>
</protein>
<dbReference type="PROSITE" id="PS50067">
    <property type="entry name" value="KINESIN_MOTOR_2"/>
    <property type="match status" value="1"/>
</dbReference>
<evidence type="ECO:0000256" key="3">
    <source>
        <dbReference type="ARBA" id="ARBA00022701"/>
    </source>
</evidence>
<dbReference type="InterPro" id="IPR027640">
    <property type="entry name" value="Kinesin-like_fam"/>
</dbReference>
<dbReference type="PANTHER" id="PTHR47971:SF8">
    <property type="entry name" value="KINESIN-LIKE PROTEIN"/>
    <property type="match status" value="1"/>
</dbReference>
<evidence type="ECO:0000313" key="10">
    <source>
        <dbReference type="Proteomes" id="UP001595075"/>
    </source>
</evidence>
<comment type="subcellular location">
    <subcellularLocation>
        <location evidence="1">Cytoplasm</location>
        <location evidence="1">Cytoskeleton</location>
    </subcellularLocation>
</comment>
<keyword evidence="4 6" id="KW-0505">Motor protein</keyword>
<proteinExistence type="inferred from homology"/>
<dbReference type="Proteomes" id="UP001595075">
    <property type="component" value="Unassembled WGS sequence"/>
</dbReference>
<dbReference type="InterPro" id="IPR001752">
    <property type="entry name" value="Kinesin_motor_dom"/>
</dbReference>
<feature type="binding site" evidence="6">
    <location>
        <begin position="134"/>
        <end position="141"/>
    </location>
    <ligand>
        <name>ATP</name>
        <dbReference type="ChEBI" id="CHEBI:30616"/>
    </ligand>
</feature>
<dbReference type="EMBL" id="JAZHXI010000019">
    <property type="protein sequence ID" value="KAL2061256.1"/>
    <property type="molecule type" value="Genomic_DNA"/>
</dbReference>